<evidence type="ECO:0000313" key="2">
    <source>
        <dbReference type="Proteomes" id="UP000035034"/>
    </source>
</evidence>
<reference evidence="1 2" key="1">
    <citation type="submission" date="2011-12" db="EMBL/GenBank/DDBJ databases">
        <title>Whole genome shotgun sequence of Gordonia effusa NBRC 100432.</title>
        <authorList>
            <person name="Yoshida I."/>
            <person name="Takarada H."/>
            <person name="Hosoyama A."/>
            <person name="Tsuchikane K."/>
            <person name="Katsumata H."/>
            <person name="Yamazaki S."/>
            <person name="Fujita N."/>
        </authorList>
    </citation>
    <scope>NUCLEOTIDE SEQUENCE [LARGE SCALE GENOMIC DNA]</scope>
    <source>
        <strain evidence="1 2">NBRC 100432</strain>
    </source>
</reference>
<sequence length="100" mass="10690">MTDTSGDGLTPAQTGDIVDAEVVINPQALDPALTATPYTESGVPTFDHVRDKIEQRVTRALGSEELANETSEGQAADELYRKNKEAAASKLAEIRKSMGQ</sequence>
<proteinExistence type="predicted"/>
<comment type="caution">
    <text evidence="1">The sequence shown here is derived from an EMBL/GenBank/DDBJ whole genome shotgun (WGS) entry which is preliminary data.</text>
</comment>
<evidence type="ECO:0000313" key="1">
    <source>
        <dbReference type="EMBL" id="GAB19004.1"/>
    </source>
</evidence>
<dbReference type="EMBL" id="BAEH01000073">
    <property type="protein sequence ID" value="GAB19004.1"/>
    <property type="molecule type" value="Genomic_DNA"/>
</dbReference>
<dbReference type="eggNOG" id="ENOG502ZF4Y">
    <property type="taxonomic scope" value="Bacteria"/>
</dbReference>
<dbReference type="RefSeq" id="WP_007318339.1">
    <property type="nucleotide sequence ID" value="NZ_BAEH01000073.1"/>
</dbReference>
<dbReference type="Proteomes" id="UP000035034">
    <property type="component" value="Unassembled WGS sequence"/>
</dbReference>
<name>H0R1Q3_9ACTN</name>
<organism evidence="1 2">
    <name type="scientific">Gordonia effusa NBRC 100432</name>
    <dbReference type="NCBI Taxonomy" id="1077974"/>
    <lineage>
        <taxon>Bacteria</taxon>
        <taxon>Bacillati</taxon>
        <taxon>Actinomycetota</taxon>
        <taxon>Actinomycetes</taxon>
        <taxon>Mycobacteriales</taxon>
        <taxon>Gordoniaceae</taxon>
        <taxon>Gordonia</taxon>
    </lineage>
</organism>
<gene>
    <name evidence="1" type="ORF">GOEFS_073_00240</name>
</gene>
<dbReference type="AlphaFoldDB" id="H0R1Q3"/>
<accession>H0R1Q3</accession>
<dbReference type="STRING" id="1077974.GOEFS_073_00240"/>
<keyword evidence="2" id="KW-1185">Reference proteome</keyword>
<protein>
    <submittedName>
        <fullName evidence="1">Uncharacterized protein</fullName>
    </submittedName>
</protein>
<dbReference type="OrthoDB" id="4377479at2"/>